<protein>
    <recommendedName>
        <fullName evidence="1">N-acetyltransferase domain-containing protein</fullName>
    </recommendedName>
</protein>
<dbReference type="Proteomes" id="UP000317893">
    <property type="component" value="Unassembled WGS sequence"/>
</dbReference>
<feature type="domain" description="N-acetyltransferase" evidence="1">
    <location>
        <begin position="126"/>
        <end position="263"/>
    </location>
</feature>
<evidence type="ECO:0000313" key="2">
    <source>
        <dbReference type="EMBL" id="TQJ10388.1"/>
    </source>
</evidence>
<name>A0A542E4W7_9MICO</name>
<dbReference type="OrthoDB" id="4375873at2"/>
<sequence length="263" mass="27763">MALTTQQVLAASDAWLWVPEQARSEVVAGVPVVDYPDWAHTPFWAAPLDTGRPAEDAPAVVAAVAAVARERGKPWMTWWLSPSARPVELADALLAVGAVAEESCDIVACDLAGGIPDVGDVAPVCTEVVQDAAGIDDFGAVSDAVWGPVRDPEARRATQLADLGRPLAEQDSRRVVGHLEDRPVAVGGLQVADGVARLYGAATRPEARGRGAYRAVLHRRLVEARALGATTALVHARVGTSGPILRRCGFEAYGVARSFRLDL</sequence>
<keyword evidence="3" id="KW-1185">Reference proteome</keyword>
<dbReference type="Gene3D" id="3.40.630.30">
    <property type="match status" value="1"/>
</dbReference>
<dbReference type="PROSITE" id="PS51186">
    <property type="entry name" value="GNAT"/>
    <property type="match status" value="1"/>
</dbReference>
<comment type="caution">
    <text evidence="2">The sequence shown here is derived from an EMBL/GenBank/DDBJ whole genome shotgun (WGS) entry which is preliminary data.</text>
</comment>
<dbReference type="GO" id="GO:0016747">
    <property type="term" value="F:acyltransferase activity, transferring groups other than amino-acyl groups"/>
    <property type="evidence" value="ECO:0007669"/>
    <property type="project" value="InterPro"/>
</dbReference>
<dbReference type="EMBL" id="VFMN01000001">
    <property type="protein sequence ID" value="TQJ10388.1"/>
    <property type="molecule type" value="Genomic_DNA"/>
</dbReference>
<dbReference type="SUPFAM" id="SSF55729">
    <property type="entry name" value="Acyl-CoA N-acyltransferases (Nat)"/>
    <property type="match status" value="1"/>
</dbReference>
<accession>A0A542E4W7</accession>
<organism evidence="2 3">
    <name type="scientific">Lapillicoccus jejuensis</name>
    <dbReference type="NCBI Taxonomy" id="402171"/>
    <lineage>
        <taxon>Bacteria</taxon>
        <taxon>Bacillati</taxon>
        <taxon>Actinomycetota</taxon>
        <taxon>Actinomycetes</taxon>
        <taxon>Micrococcales</taxon>
        <taxon>Intrasporangiaceae</taxon>
        <taxon>Lapillicoccus</taxon>
    </lineage>
</organism>
<dbReference type="RefSeq" id="WP_141849619.1">
    <property type="nucleotide sequence ID" value="NZ_BAAAPR010000015.1"/>
</dbReference>
<dbReference type="AlphaFoldDB" id="A0A542E4W7"/>
<gene>
    <name evidence="2" type="ORF">FB458_3509</name>
</gene>
<evidence type="ECO:0000313" key="3">
    <source>
        <dbReference type="Proteomes" id="UP000317893"/>
    </source>
</evidence>
<proteinExistence type="predicted"/>
<dbReference type="InterPro" id="IPR000182">
    <property type="entry name" value="GNAT_dom"/>
</dbReference>
<reference evidence="2 3" key="1">
    <citation type="submission" date="2019-06" db="EMBL/GenBank/DDBJ databases">
        <title>Sequencing the genomes of 1000 actinobacteria strains.</title>
        <authorList>
            <person name="Klenk H.-P."/>
        </authorList>
    </citation>
    <scope>NUCLEOTIDE SEQUENCE [LARGE SCALE GENOMIC DNA]</scope>
    <source>
        <strain evidence="2 3">DSM 18607</strain>
    </source>
</reference>
<dbReference type="InterPro" id="IPR016181">
    <property type="entry name" value="Acyl_CoA_acyltransferase"/>
</dbReference>
<evidence type="ECO:0000259" key="1">
    <source>
        <dbReference type="PROSITE" id="PS51186"/>
    </source>
</evidence>